<feature type="transmembrane region" description="Helical" evidence="5">
    <location>
        <begin position="116"/>
        <end position="135"/>
    </location>
</feature>
<proteinExistence type="predicted"/>
<feature type="domain" description="Fatty acid hydroxylase" evidence="6">
    <location>
        <begin position="158"/>
        <end position="281"/>
    </location>
</feature>
<dbReference type="InterPro" id="IPR006694">
    <property type="entry name" value="Fatty_acid_hydroxylase"/>
</dbReference>
<dbReference type="PANTHER" id="PTHR11863">
    <property type="entry name" value="STEROL DESATURASE"/>
    <property type="match status" value="1"/>
</dbReference>
<organism evidence="7 8">
    <name type="scientific">Daphnia pulex</name>
    <name type="common">Water flea</name>
    <dbReference type="NCBI Taxonomy" id="6669"/>
    <lineage>
        <taxon>Eukaryota</taxon>
        <taxon>Metazoa</taxon>
        <taxon>Ecdysozoa</taxon>
        <taxon>Arthropoda</taxon>
        <taxon>Crustacea</taxon>
        <taxon>Branchiopoda</taxon>
        <taxon>Diplostraca</taxon>
        <taxon>Cladocera</taxon>
        <taxon>Anomopoda</taxon>
        <taxon>Daphniidae</taxon>
        <taxon>Daphnia</taxon>
    </lineage>
</organism>
<evidence type="ECO:0000313" key="8">
    <source>
        <dbReference type="Proteomes" id="UP000000305"/>
    </source>
</evidence>
<comment type="subcellular location">
    <subcellularLocation>
        <location evidence="1">Membrane</location>
    </subcellularLocation>
</comment>
<keyword evidence="4 5" id="KW-0472">Membrane</keyword>
<evidence type="ECO:0000313" key="7">
    <source>
        <dbReference type="EMBL" id="EFX79386.1"/>
    </source>
</evidence>
<dbReference type="InParanoid" id="E9GMH9"/>
<dbReference type="GO" id="GO:0000254">
    <property type="term" value="F:C-4 methylsterol oxidase activity"/>
    <property type="evidence" value="ECO:0000318"/>
    <property type="project" value="GO_Central"/>
</dbReference>
<dbReference type="KEGG" id="dpx:DAPPUDRAFT_319687"/>
<dbReference type="eggNOG" id="KOG0873">
    <property type="taxonomic scope" value="Eukaryota"/>
</dbReference>
<dbReference type="GO" id="GO:0005506">
    <property type="term" value="F:iron ion binding"/>
    <property type="evidence" value="ECO:0007669"/>
    <property type="project" value="InterPro"/>
</dbReference>
<accession>E9GMH9</accession>
<dbReference type="OrthoDB" id="408954at2759"/>
<feature type="transmembrane region" description="Helical" evidence="5">
    <location>
        <begin position="60"/>
        <end position="86"/>
    </location>
</feature>
<name>E9GMH9_DAPPU</name>
<dbReference type="GO" id="GO:0005789">
    <property type="term" value="C:endoplasmic reticulum membrane"/>
    <property type="evidence" value="ECO:0000318"/>
    <property type="project" value="GO_Central"/>
</dbReference>
<dbReference type="AlphaFoldDB" id="E9GMH9"/>
<dbReference type="HOGENOM" id="CLU_047036_1_1_1"/>
<keyword evidence="2 5" id="KW-0812">Transmembrane</keyword>
<gene>
    <name evidence="7" type="ORF">DAPPUDRAFT_319687</name>
</gene>
<feature type="transmembrane region" description="Helical" evidence="5">
    <location>
        <begin position="217"/>
        <end position="236"/>
    </location>
</feature>
<dbReference type="STRING" id="6669.E9GMH9"/>
<dbReference type="EMBL" id="GL732552">
    <property type="protein sequence ID" value="EFX79386.1"/>
    <property type="molecule type" value="Genomic_DNA"/>
</dbReference>
<evidence type="ECO:0000259" key="6">
    <source>
        <dbReference type="Pfam" id="PF04116"/>
    </source>
</evidence>
<dbReference type="PhylomeDB" id="E9GMH9"/>
<dbReference type="Proteomes" id="UP000000305">
    <property type="component" value="Unassembled WGS sequence"/>
</dbReference>
<evidence type="ECO:0000256" key="1">
    <source>
        <dbReference type="ARBA" id="ARBA00004370"/>
    </source>
</evidence>
<dbReference type="InterPro" id="IPR050307">
    <property type="entry name" value="Sterol_Desaturase_Related"/>
</dbReference>
<evidence type="ECO:0000256" key="4">
    <source>
        <dbReference type="ARBA" id="ARBA00023136"/>
    </source>
</evidence>
<reference evidence="7 8" key="1">
    <citation type="journal article" date="2011" name="Science">
        <title>The ecoresponsive genome of Daphnia pulex.</title>
        <authorList>
            <person name="Colbourne J.K."/>
            <person name="Pfrender M.E."/>
            <person name="Gilbert D."/>
            <person name="Thomas W.K."/>
            <person name="Tucker A."/>
            <person name="Oakley T.H."/>
            <person name="Tokishita S."/>
            <person name="Aerts A."/>
            <person name="Arnold G.J."/>
            <person name="Basu M.K."/>
            <person name="Bauer D.J."/>
            <person name="Caceres C.E."/>
            <person name="Carmel L."/>
            <person name="Casola C."/>
            <person name="Choi J.H."/>
            <person name="Detter J.C."/>
            <person name="Dong Q."/>
            <person name="Dusheyko S."/>
            <person name="Eads B.D."/>
            <person name="Frohlich T."/>
            <person name="Geiler-Samerotte K.A."/>
            <person name="Gerlach D."/>
            <person name="Hatcher P."/>
            <person name="Jogdeo S."/>
            <person name="Krijgsveld J."/>
            <person name="Kriventseva E.V."/>
            <person name="Kultz D."/>
            <person name="Laforsch C."/>
            <person name="Lindquist E."/>
            <person name="Lopez J."/>
            <person name="Manak J.R."/>
            <person name="Muller J."/>
            <person name="Pangilinan J."/>
            <person name="Patwardhan R.P."/>
            <person name="Pitluck S."/>
            <person name="Pritham E.J."/>
            <person name="Rechtsteiner A."/>
            <person name="Rho M."/>
            <person name="Rogozin I.B."/>
            <person name="Sakarya O."/>
            <person name="Salamov A."/>
            <person name="Schaack S."/>
            <person name="Shapiro H."/>
            <person name="Shiga Y."/>
            <person name="Skalitzky C."/>
            <person name="Smith Z."/>
            <person name="Souvorov A."/>
            <person name="Sung W."/>
            <person name="Tang Z."/>
            <person name="Tsuchiya D."/>
            <person name="Tu H."/>
            <person name="Vos H."/>
            <person name="Wang M."/>
            <person name="Wolf Y.I."/>
            <person name="Yamagata H."/>
            <person name="Yamada T."/>
            <person name="Ye Y."/>
            <person name="Shaw J.R."/>
            <person name="Andrews J."/>
            <person name="Crease T.J."/>
            <person name="Tang H."/>
            <person name="Lucas S.M."/>
            <person name="Robertson H.M."/>
            <person name="Bork P."/>
            <person name="Koonin E.V."/>
            <person name="Zdobnov E.M."/>
            <person name="Grigoriev I.V."/>
            <person name="Lynch M."/>
            <person name="Boore J.L."/>
        </authorList>
    </citation>
    <scope>NUCLEOTIDE SEQUENCE [LARGE SCALE GENOMIC DNA]</scope>
</reference>
<feature type="transmembrane region" description="Helical" evidence="5">
    <location>
        <begin position="155"/>
        <end position="172"/>
    </location>
</feature>
<dbReference type="OMA" id="CHIVTSA"/>
<dbReference type="Pfam" id="PF04116">
    <property type="entry name" value="FA_hydroxylase"/>
    <property type="match status" value="1"/>
</dbReference>
<protein>
    <recommendedName>
        <fullName evidence="6">Fatty acid hydroxylase domain-containing protein</fullName>
    </recommendedName>
</protein>
<evidence type="ECO:0000256" key="5">
    <source>
        <dbReference type="SAM" id="Phobius"/>
    </source>
</evidence>
<dbReference type="GO" id="GO:0016126">
    <property type="term" value="P:sterol biosynthetic process"/>
    <property type="evidence" value="ECO:0000318"/>
    <property type="project" value="GO_Central"/>
</dbReference>
<keyword evidence="8" id="KW-1185">Reference proteome</keyword>
<evidence type="ECO:0000256" key="2">
    <source>
        <dbReference type="ARBA" id="ARBA00022692"/>
    </source>
</evidence>
<keyword evidence="3 5" id="KW-1133">Transmembrane helix</keyword>
<sequence>MKQSSWQKPLLFVTTLLLLPIFYGHTLMTSLQQFRTVVGVAAESKWITFLQLVGTDDWNLYVWGIVLSIQIPFWSVGIFFAFLDYYNWPKWIMRYKIQPGTNEPVDLNKLTETIRVVLVNQWVIAFPLLIATYYFQKMINRMPEIQELPTFERTLIDFLVLFICEEVGVYYVHRLIHHPKLYIRVHKKHHEWRAPVAIASMYCTGTEYFLLLSAAAVGPLLMNPHILTLWVWYAFVHLRSVNEHTGYEFPWLPTAEHHNYHHIINNACYSHSFFLDWLHGTDKGFRSYMSRKKALNNFTERLETSNANYSK</sequence>
<evidence type="ECO:0000256" key="3">
    <source>
        <dbReference type="ARBA" id="ARBA00022989"/>
    </source>
</evidence>